<proteinExistence type="inferred from homology"/>
<reference evidence="19 20" key="1">
    <citation type="submission" date="2010-02" db="EMBL/GenBank/DDBJ databases">
        <authorList>
            <person name="Weinstock G."/>
            <person name="Sodergren E."/>
            <person name="Clifton S."/>
            <person name="Fulton L."/>
            <person name="Fulton B."/>
            <person name="Courtney L."/>
            <person name="Fronick C."/>
            <person name="Harrison M."/>
            <person name="Strong C."/>
            <person name="Farmer C."/>
            <person name="Delahaunty K."/>
            <person name="Markovic C."/>
            <person name="Hall O."/>
            <person name="Minx P."/>
            <person name="Tomlinson C."/>
            <person name="Mitreva M."/>
            <person name="Nelson J."/>
            <person name="Hou S."/>
            <person name="Wollam A."/>
            <person name="Pepin K.H."/>
            <person name="Johnson M."/>
            <person name="Bhonagiri V."/>
            <person name="Zhang X."/>
            <person name="Suruliraj S."/>
            <person name="Warren W."/>
            <person name="Chinwalla A."/>
            <person name="Mardis E.R."/>
            <person name="Wilson R.K."/>
        </authorList>
    </citation>
    <scope>NUCLEOTIDE SEQUENCE [LARGE SCALE GENOMIC DNA]</scope>
    <source>
        <strain evidence="19 20">DSM 2876</strain>
    </source>
</reference>
<evidence type="ECO:0000256" key="15">
    <source>
        <dbReference type="ARBA" id="ARBA00076004"/>
    </source>
</evidence>
<dbReference type="AlphaFoldDB" id="D4RW32"/>
<evidence type="ECO:0000313" key="20">
    <source>
        <dbReference type="Proteomes" id="UP000006238"/>
    </source>
</evidence>
<gene>
    <name evidence="19" type="primary">pepD</name>
    <name evidence="19" type="ORF">BUTYVIB_00162</name>
</gene>
<dbReference type="InterPro" id="IPR002933">
    <property type="entry name" value="Peptidase_M20"/>
</dbReference>
<keyword evidence="6" id="KW-0862">Zinc</keyword>
<evidence type="ECO:0000313" key="19">
    <source>
        <dbReference type="EMBL" id="EFF69649.1"/>
    </source>
</evidence>
<protein>
    <recommendedName>
        <fullName evidence="13">Cytosol non-specific dipeptidase</fullName>
        <ecNumber evidence="10">3.4.13.18</ecNumber>
    </recommendedName>
    <alternativeName>
        <fullName evidence="16">Aminoacyl-histidine dipeptidase</fullName>
    </alternativeName>
    <alternativeName>
        <fullName evidence="15">Beta-alanyl-histidine dipeptidase</fullName>
    </alternativeName>
    <alternativeName>
        <fullName evidence="14">Carnosinase</fullName>
    </alternativeName>
    <alternativeName>
        <fullName evidence="11">Peptidase D</fullName>
    </alternativeName>
    <alternativeName>
        <fullName evidence="17">Xaa-His dipeptidase</fullName>
    </alternativeName>
</protein>
<evidence type="ECO:0000256" key="2">
    <source>
        <dbReference type="ARBA" id="ARBA00001947"/>
    </source>
</evidence>
<dbReference type="FunFam" id="3.40.630.10:FF:000015">
    <property type="entry name" value="Aminoacyl-histidine dipeptidase PepD"/>
    <property type="match status" value="1"/>
</dbReference>
<dbReference type="EC" id="3.4.13.18" evidence="10"/>
<feature type="domain" description="Peptidase M20 dimerisation" evidence="18">
    <location>
        <begin position="217"/>
        <end position="295"/>
    </location>
</feature>
<evidence type="ECO:0000256" key="1">
    <source>
        <dbReference type="ARBA" id="ARBA00001941"/>
    </source>
</evidence>
<dbReference type="Pfam" id="PF01546">
    <property type="entry name" value="Peptidase_M20"/>
    <property type="match status" value="1"/>
</dbReference>
<dbReference type="GO" id="GO:0070573">
    <property type="term" value="F:metallodipeptidase activity"/>
    <property type="evidence" value="ECO:0007669"/>
    <property type="project" value="TreeGrafter"/>
</dbReference>
<evidence type="ECO:0000256" key="7">
    <source>
        <dbReference type="ARBA" id="ARBA00023049"/>
    </source>
</evidence>
<evidence type="ECO:0000256" key="8">
    <source>
        <dbReference type="ARBA" id="ARBA00023285"/>
    </source>
</evidence>
<keyword evidence="3" id="KW-0645">Protease</keyword>
<dbReference type="Pfam" id="PF07687">
    <property type="entry name" value="M20_dimer"/>
    <property type="match status" value="1"/>
</dbReference>
<accession>D4RW32</accession>
<dbReference type="PANTHER" id="PTHR43501">
    <property type="entry name" value="CYTOSOL NON-SPECIFIC DIPEPTIDASE"/>
    <property type="match status" value="1"/>
</dbReference>
<evidence type="ECO:0000256" key="14">
    <source>
        <dbReference type="ARBA" id="ARBA00075285"/>
    </source>
</evidence>
<keyword evidence="5" id="KW-0378">Hydrolase</keyword>
<comment type="cofactor">
    <cofactor evidence="1">
        <name>Co(2+)</name>
        <dbReference type="ChEBI" id="CHEBI:48828"/>
    </cofactor>
</comment>
<dbReference type="InterPro" id="IPR001160">
    <property type="entry name" value="Peptidase_M20C"/>
</dbReference>
<evidence type="ECO:0000256" key="11">
    <source>
        <dbReference type="ARBA" id="ARBA00044252"/>
    </source>
</evidence>
<keyword evidence="7" id="KW-0482">Metalloprotease</keyword>
<dbReference type="PRINTS" id="PR00934">
    <property type="entry name" value="XHISDIPTASE"/>
</dbReference>
<evidence type="ECO:0000256" key="4">
    <source>
        <dbReference type="ARBA" id="ARBA00022723"/>
    </source>
</evidence>
<dbReference type="FunFam" id="3.40.630.10:FF:000018">
    <property type="entry name" value="Aminoacyl-histidine dipeptidase PepD"/>
    <property type="match status" value="1"/>
</dbReference>
<dbReference type="GO" id="GO:0005829">
    <property type="term" value="C:cytosol"/>
    <property type="evidence" value="ECO:0007669"/>
    <property type="project" value="TreeGrafter"/>
</dbReference>
<dbReference type="GO" id="GO:0046872">
    <property type="term" value="F:metal ion binding"/>
    <property type="evidence" value="ECO:0007669"/>
    <property type="project" value="UniProtKB-KW"/>
</dbReference>
<evidence type="ECO:0000256" key="17">
    <source>
        <dbReference type="ARBA" id="ARBA00078074"/>
    </source>
</evidence>
<organism evidence="19 20">
    <name type="scientific">Eshraghiella crossota DSM 2876</name>
    <dbReference type="NCBI Taxonomy" id="511680"/>
    <lineage>
        <taxon>Bacteria</taxon>
        <taxon>Bacillati</taxon>
        <taxon>Bacillota</taxon>
        <taxon>Clostridia</taxon>
        <taxon>Lachnospirales</taxon>
        <taxon>Lachnospiraceae</taxon>
        <taxon>Eshraghiella</taxon>
    </lineage>
</organism>
<name>D4RW32_9FIRM</name>
<dbReference type="PIRSF" id="PIRSF016599">
    <property type="entry name" value="Xaa-His_dipept"/>
    <property type="match status" value="1"/>
</dbReference>
<dbReference type="GO" id="GO:0006508">
    <property type="term" value="P:proteolysis"/>
    <property type="evidence" value="ECO:0007669"/>
    <property type="project" value="UniProtKB-KW"/>
</dbReference>
<evidence type="ECO:0000256" key="5">
    <source>
        <dbReference type="ARBA" id="ARBA00022801"/>
    </source>
</evidence>
<dbReference type="HOGENOM" id="CLU_028526_0_0_9"/>
<sequence>MNFRTAIMKNLTDNITDERFFHYFREICNIPHVSFHTDKIRDYIEHFATDHNLRYAKDDYGNIVIYKDGSAGYEDHDAVVLQGHLDMVGASKEEFDFINEPVTIDEELLGQGIVKAKGTTLGADDGIAVAYILAILEDDSLCHPPIEALLTTNEEVGLLGADGFDCSLLSGTTVINIDSEDEGVFLMGSAGGVRCDITIPMQWISKSGDNVTIRVTGLTGGHSGDKIGTGRPSANSLMGRVLNEILQECTGSIVYIKGGSVDNAIANECEAELITDEYDKIAKLCNSVEKDLRQEYFGIDENISVFVGLNGKTDKKVLDTDSQKRAITALCLAPQGVIARSGDDKEMVNTSLNMGIVELTDDLKMGYSVRSVYESAKNGLTEKLRLLALMLGGTVACSGNYPAWQYEPESRVRELAGNVYRKLTGKEPVFKTIHAGLECGLFYNRMNKPDIVSYGPDIYDIHTFEERMDIVSAKRVYELTVELLKNM</sequence>
<dbReference type="Proteomes" id="UP000006238">
    <property type="component" value="Unassembled WGS sequence"/>
</dbReference>
<dbReference type="PANTHER" id="PTHR43501:SF1">
    <property type="entry name" value="CYTOSOL NON-SPECIFIC DIPEPTIDASE"/>
    <property type="match status" value="1"/>
</dbReference>
<evidence type="ECO:0000256" key="12">
    <source>
        <dbReference type="ARBA" id="ARBA00061423"/>
    </source>
</evidence>
<evidence type="ECO:0000256" key="9">
    <source>
        <dbReference type="ARBA" id="ARBA00036421"/>
    </source>
</evidence>
<evidence type="ECO:0000259" key="18">
    <source>
        <dbReference type="Pfam" id="PF07687"/>
    </source>
</evidence>
<evidence type="ECO:0000256" key="10">
    <source>
        <dbReference type="ARBA" id="ARBA00038976"/>
    </source>
</evidence>
<comment type="caution">
    <text evidence="19">The sequence shown here is derived from an EMBL/GenBank/DDBJ whole genome shotgun (WGS) entry which is preliminary data.</text>
</comment>
<dbReference type="eggNOG" id="COG2195">
    <property type="taxonomic scope" value="Bacteria"/>
</dbReference>
<dbReference type="Gene3D" id="3.40.630.10">
    <property type="entry name" value="Zn peptidases"/>
    <property type="match status" value="2"/>
</dbReference>
<dbReference type="SUPFAM" id="SSF53187">
    <property type="entry name" value="Zn-dependent exopeptidases"/>
    <property type="match status" value="1"/>
</dbReference>
<keyword evidence="8" id="KW-0170">Cobalt</keyword>
<evidence type="ECO:0000256" key="13">
    <source>
        <dbReference type="ARBA" id="ARBA00071271"/>
    </source>
</evidence>
<evidence type="ECO:0000256" key="16">
    <source>
        <dbReference type="ARBA" id="ARBA00077688"/>
    </source>
</evidence>
<comment type="catalytic activity">
    <reaction evidence="9">
        <text>Hydrolysis of dipeptides, preferentially hydrophobic dipeptides including prolyl amino acids.</text>
        <dbReference type="EC" id="3.4.13.18"/>
    </reaction>
</comment>
<keyword evidence="4" id="KW-0479">Metal-binding</keyword>
<comment type="cofactor">
    <cofactor evidence="2">
        <name>Zn(2+)</name>
        <dbReference type="ChEBI" id="CHEBI:29105"/>
    </cofactor>
</comment>
<dbReference type="STRING" id="45851.BHV86_06580"/>
<keyword evidence="20" id="KW-1185">Reference proteome</keyword>
<evidence type="ECO:0000256" key="6">
    <source>
        <dbReference type="ARBA" id="ARBA00022833"/>
    </source>
</evidence>
<comment type="similarity">
    <text evidence="12">Belongs to the peptidase M20C family.</text>
</comment>
<dbReference type="NCBIfam" id="TIGR01893">
    <property type="entry name" value="aa-his-dipept"/>
    <property type="match status" value="1"/>
</dbReference>
<evidence type="ECO:0000256" key="3">
    <source>
        <dbReference type="ARBA" id="ARBA00022670"/>
    </source>
</evidence>
<dbReference type="InterPro" id="IPR011650">
    <property type="entry name" value="Peptidase_M20_dimer"/>
</dbReference>
<dbReference type="EMBL" id="ABWN01000017">
    <property type="protein sequence ID" value="EFF69649.1"/>
    <property type="molecule type" value="Genomic_DNA"/>
</dbReference>